<dbReference type="Proteomes" id="UP001210211">
    <property type="component" value="Unassembled WGS sequence"/>
</dbReference>
<keyword evidence="3" id="KW-1185">Reference proteome</keyword>
<accession>A0AAD5ZLJ5</accession>
<name>A0AAD5ZLJ5_9POAL</name>
<proteinExistence type="predicted"/>
<feature type="compositionally biased region" description="Polar residues" evidence="1">
    <location>
        <begin position="138"/>
        <end position="151"/>
    </location>
</feature>
<dbReference type="PANTHER" id="PTHR33095:SF81">
    <property type="entry name" value="OS07G0619500 PROTEIN"/>
    <property type="match status" value="1"/>
</dbReference>
<reference evidence="2 3" key="1">
    <citation type="journal article" date="2022" name="Cell">
        <title>Repeat-based holocentromeres influence genome architecture and karyotype evolution.</title>
        <authorList>
            <person name="Hofstatter P.G."/>
            <person name="Thangavel G."/>
            <person name="Lux T."/>
            <person name="Neumann P."/>
            <person name="Vondrak T."/>
            <person name="Novak P."/>
            <person name="Zhang M."/>
            <person name="Costa L."/>
            <person name="Castellani M."/>
            <person name="Scott A."/>
            <person name="Toegelov H."/>
            <person name="Fuchs J."/>
            <person name="Mata-Sucre Y."/>
            <person name="Dias Y."/>
            <person name="Vanzela A.L.L."/>
            <person name="Huettel B."/>
            <person name="Almeida C.C.S."/>
            <person name="Simkova H."/>
            <person name="Souza G."/>
            <person name="Pedrosa-Harand A."/>
            <person name="Macas J."/>
            <person name="Mayer K.F.X."/>
            <person name="Houben A."/>
            <person name="Marques A."/>
        </authorList>
    </citation>
    <scope>NUCLEOTIDE SEQUENCE [LARGE SCALE GENOMIC DNA]</scope>
    <source>
        <strain evidence="2">RhyTen1mFocal</strain>
    </source>
</reference>
<organism evidence="2 3">
    <name type="scientific">Rhynchospora tenuis</name>
    <dbReference type="NCBI Taxonomy" id="198213"/>
    <lineage>
        <taxon>Eukaryota</taxon>
        <taxon>Viridiplantae</taxon>
        <taxon>Streptophyta</taxon>
        <taxon>Embryophyta</taxon>
        <taxon>Tracheophyta</taxon>
        <taxon>Spermatophyta</taxon>
        <taxon>Magnoliopsida</taxon>
        <taxon>Liliopsida</taxon>
        <taxon>Poales</taxon>
        <taxon>Cyperaceae</taxon>
        <taxon>Cyperoideae</taxon>
        <taxon>Rhynchosporeae</taxon>
        <taxon>Rhynchospora</taxon>
    </lineage>
</organism>
<evidence type="ECO:0000256" key="1">
    <source>
        <dbReference type="SAM" id="MobiDB-lite"/>
    </source>
</evidence>
<dbReference type="EMBL" id="JAMRDG010000001">
    <property type="protein sequence ID" value="KAJ3700127.1"/>
    <property type="molecule type" value="Genomic_DNA"/>
</dbReference>
<dbReference type="InterPro" id="IPR012442">
    <property type="entry name" value="DUF1645_plant"/>
</dbReference>
<feature type="compositionally biased region" description="Low complexity" evidence="1">
    <location>
        <begin position="198"/>
        <end position="207"/>
    </location>
</feature>
<sequence length="279" mass="30453">MEVVVPMEAGQGLHYLSAPSSPKSFGYPSSSSDYYFYTSAPTSPSRGEFSFDQAFGFSGQLRNDESQSAFAAADELFEGGMIRPLIANPPQSHPSLSSPLLDLGDERSIEVRGRSASSVTASRRMGARSLSPIRGNTEFHQSQAPSSQTGSLARGGGGSKKWRLRDFFLFRSASEGRATAGGSKDLLRKYTLLSSTSSSSDIKYSDSNNGSMRKSGRGTATSSPHERHYMMNRAATEEMKKKTPLPFHRNTLFGYLRSNPAIHSISRRWNGCYTNQGRS</sequence>
<protein>
    <submittedName>
        <fullName evidence="2">Uncharacterized protein</fullName>
    </submittedName>
</protein>
<feature type="compositionally biased region" description="Polar residues" evidence="1">
    <location>
        <begin position="208"/>
        <end position="223"/>
    </location>
</feature>
<evidence type="ECO:0000313" key="2">
    <source>
        <dbReference type="EMBL" id="KAJ3700127.1"/>
    </source>
</evidence>
<dbReference type="Pfam" id="PF07816">
    <property type="entry name" value="DUF1645"/>
    <property type="match status" value="1"/>
</dbReference>
<dbReference type="AlphaFoldDB" id="A0AAD5ZLJ5"/>
<evidence type="ECO:0000313" key="3">
    <source>
        <dbReference type="Proteomes" id="UP001210211"/>
    </source>
</evidence>
<feature type="region of interest" description="Disordered" evidence="1">
    <location>
        <begin position="112"/>
        <end position="159"/>
    </location>
</feature>
<comment type="caution">
    <text evidence="2">The sequence shown here is derived from an EMBL/GenBank/DDBJ whole genome shotgun (WGS) entry which is preliminary data.</text>
</comment>
<gene>
    <name evidence="2" type="ORF">LUZ61_003832</name>
</gene>
<dbReference type="PANTHER" id="PTHR33095">
    <property type="entry name" value="OS07G0619500 PROTEIN"/>
    <property type="match status" value="1"/>
</dbReference>
<feature type="region of interest" description="Disordered" evidence="1">
    <location>
        <begin position="198"/>
        <end position="226"/>
    </location>
</feature>